<proteinExistence type="predicted"/>
<evidence type="ECO:0000313" key="2">
    <source>
        <dbReference type="Proteomes" id="UP000289664"/>
    </source>
</evidence>
<dbReference type="AlphaFoldDB" id="A0A494WNV1"/>
<dbReference type="RefSeq" id="WP_227035916.1">
    <property type="nucleotide sequence ID" value="NZ_CP036170.1"/>
</dbReference>
<accession>A0A494WNV1</accession>
<name>A0A494WNV1_CLOS5</name>
<dbReference type="Proteomes" id="UP000289664">
    <property type="component" value="Chromosome"/>
</dbReference>
<dbReference type="GeneID" id="62695201"/>
<protein>
    <submittedName>
        <fullName evidence="1">Uncharacterized protein</fullName>
    </submittedName>
</protein>
<dbReference type="KEGG" id="csci:HDCHBGLK_00975"/>
<sequence>MGKRTYYIGSPNGVILCVDKRLNGETIGRIYHAYSKEAIHISGMEEMIVYLEGFFDRLGFPFPGTDEKTFRISGKKTEREERMIKVMREEDILENHGDAGTFIIRVQHRQHSSWQGLITWVDEDKTVAFRSALELIKLIDEALNDKDDESGNETFVKS</sequence>
<organism evidence="1 2">
    <name type="scientific">Clostridium scindens (strain ATCC 35704 / DSM 5676 / VPI 13733 / 19)</name>
    <dbReference type="NCBI Taxonomy" id="411468"/>
    <lineage>
        <taxon>Bacteria</taxon>
        <taxon>Bacillati</taxon>
        <taxon>Bacillota</taxon>
        <taxon>Clostridia</taxon>
        <taxon>Lachnospirales</taxon>
        <taxon>Lachnospiraceae</taxon>
    </lineage>
</organism>
<gene>
    <name evidence="1" type="ORF">HDCHBGLK_00975</name>
</gene>
<evidence type="ECO:0000313" key="1">
    <source>
        <dbReference type="EMBL" id="QBF73600.1"/>
    </source>
</evidence>
<reference evidence="1 2" key="1">
    <citation type="journal article" date="2019" name="Appl. Environ. Microbiol.">
        <title>Clostridium scindens ATCC 35704: integration of nutritional requirements, the complete genome sequence, and global transcriptional responses to bile acids.</title>
        <authorList>
            <person name="Devendran S."/>
            <person name="Shrestha R."/>
            <person name="Alves J.M.P."/>
            <person name="Wolf P.G."/>
            <person name="Ly L."/>
            <person name="Hernandez A.G."/>
            <person name="Mendez-Garcia C."/>
            <person name="Inboden A."/>
            <person name="Wiley J."/>
            <person name="Paul O."/>
            <person name="Allen A."/>
            <person name="Springer E."/>
            <person name="Wright C.L."/>
            <person name="Fields C.J."/>
            <person name="Daniel S.L."/>
            <person name="Ridlon J.M."/>
        </authorList>
    </citation>
    <scope>NUCLEOTIDE SEQUENCE [LARGE SCALE GENOMIC DNA]</scope>
    <source>
        <strain evidence="1 2">ATCC 35704</strain>
    </source>
</reference>
<keyword evidence="2" id="KW-1185">Reference proteome</keyword>
<dbReference type="EMBL" id="CP036170">
    <property type="protein sequence ID" value="QBF73600.1"/>
    <property type="molecule type" value="Genomic_DNA"/>
</dbReference>